<reference evidence="1 2" key="1">
    <citation type="submission" date="2014-06" db="EMBL/GenBank/DDBJ databases">
        <authorList>
            <person name="Bishop-Lilly K.A."/>
            <person name="Broomall S.M."/>
            <person name="Chain P.S."/>
            <person name="Chertkov O."/>
            <person name="Coyne S.R."/>
            <person name="Daligault H.E."/>
            <person name="Davenport K.W."/>
            <person name="Erkkila T."/>
            <person name="Frey K.G."/>
            <person name="Gibbons H.S."/>
            <person name="Gu W."/>
            <person name="Jaissle J."/>
            <person name="Johnson S.L."/>
            <person name="Koroleva G.I."/>
            <person name="Ladner J.T."/>
            <person name="Lo C.-C."/>
            <person name="Minogue T.D."/>
            <person name="Munk C."/>
            <person name="Palacios G.F."/>
            <person name="Redden C.L."/>
            <person name="Rosenzweig C.N."/>
            <person name="Scholz M.B."/>
            <person name="Teshima H."/>
            <person name="Xu Y."/>
        </authorList>
    </citation>
    <scope>NUCLEOTIDE SEQUENCE [LARGE SCALE GENOMIC DNA]</scope>
</reference>
<accession>A0A4P1QFL2</accession>
<protein>
    <submittedName>
        <fullName evidence="1">Uncharacterized protein</fullName>
    </submittedName>
</protein>
<name>A0A4P1QFL2_9CAUD</name>
<proteinExistence type="predicted"/>
<evidence type="ECO:0000313" key="2">
    <source>
        <dbReference type="Proteomes" id="UP000029461"/>
    </source>
</evidence>
<sequence>MQVDIDVGLRITGLYISASNLPDLSAEFLIHYLLFLLRLASPFVSPRCVSFPASFFVLAPPC</sequence>
<dbReference type="EMBL" id="CP008753">
    <property type="protein sequence ID" value="AIP84287.1"/>
    <property type="molecule type" value="Genomic_DNA"/>
</dbReference>
<gene>
    <name evidence="1" type="ORF">DP46_6032</name>
</gene>
<evidence type="ECO:0000313" key="1">
    <source>
        <dbReference type="EMBL" id="AIP84287.1"/>
    </source>
</evidence>
<organism evidence="1 2">
    <name type="scientific">Burkholderia phage BEK</name>
    <dbReference type="NCBI Taxonomy" id="1514988"/>
    <lineage>
        <taxon>Viruses</taxon>
        <taxon>Duplodnaviria</taxon>
        <taxon>Heunggongvirae</taxon>
        <taxon>Uroviricota</taxon>
        <taxon>Caudoviricetes</taxon>
        <taxon>Peduoviridae</taxon>
        <taxon>Tigrvirus</taxon>
        <taxon>Tigrvirus phi52237</taxon>
    </lineage>
</organism>
<dbReference type="Proteomes" id="UP000029461">
    <property type="component" value="Segment"/>
</dbReference>